<protein>
    <submittedName>
        <fullName evidence="2">Uncharacterized protein</fullName>
    </submittedName>
</protein>
<gene>
    <name evidence="2" type="ORF">ACG01O_12670</name>
</gene>
<sequence>MKAWAAGLGLAALAAGLGLALPAWWEGDAPATPPVPSAARPEGERGARVVTFTPLSVVSTPAPPGPLASAPSARSRFTPQRPPAPSELDRLVAAARQGDVRASHAAYRALAACVPPAGAPCPGVPASLVQERLRFLAEAVQAGLPQAQVDFYMEGPSPLQALDEPALQAWRAQALTGLQAAAAQCDPFAAGLLATLQDSGELAPRSSTLAVAYAVAEGEWRRRPPSDAALRDRLAEPISDAALAAARQQGLRLAAACR</sequence>
<accession>A0ABW7H077</accession>
<name>A0ABW7H077_9BURK</name>
<proteinExistence type="predicted"/>
<feature type="region of interest" description="Disordered" evidence="1">
    <location>
        <begin position="60"/>
        <end position="85"/>
    </location>
</feature>
<reference evidence="2 3" key="1">
    <citation type="submission" date="2024-08" db="EMBL/GenBank/DDBJ databases">
        <authorList>
            <person name="Lu H."/>
        </authorList>
    </citation>
    <scope>NUCLEOTIDE SEQUENCE [LARGE SCALE GENOMIC DNA]</scope>
    <source>
        <strain evidence="2 3">BYS87W</strain>
    </source>
</reference>
<evidence type="ECO:0000313" key="3">
    <source>
        <dbReference type="Proteomes" id="UP001606303"/>
    </source>
</evidence>
<dbReference type="Proteomes" id="UP001606303">
    <property type="component" value="Unassembled WGS sequence"/>
</dbReference>
<evidence type="ECO:0000256" key="1">
    <source>
        <dbReference type="SAM" id="MobiDB-lite"/>
    </source>
</evidence>
<dbReference type="RefSeq" id="WP_394385074.1">
    <property type="nucleotide sequence ID" value="NZ_JBIGIB010000003.1"/>
</dbReference>
<comment type="caution">
    <text evidence="2">The sequence shown here is derived from an EMBL/GenBank/DDBJ whole genome shotgun (WGS) entry which is preliminary data.</text>
</comment>
<keyword evidence="3" id="KW-1185">Reference proteome</keyword>
<dbReference type="EMBL" id="JBIGIB010000003">
    <property type="protein sequence ID" value="MFG6467469.1"/>
    <property type="molecule type" value="Genomic_DNA"/>
</dbReference>
<evidence type="ECO:0000313" key="2">
    <source>
        <dbReference type="EMBL" id="MFG6467469.1"/>
    </source>
</evidence>
<organism evidence="2 3">
    <name type="scientific">Pelomonas baiyunensis</name>
    <dbReference type="NCBI Taxonomy" id="3299026"/>
    <lineage>
        <taxon>Bacteria</taxon>
        <taxon>Pseudomonadati</taxon>
        <taxon>Pseudomonadota</taxon>
        <taxon>Betaproteobacteria</taxon>
        <taxon>Burkholderiales</taxon>
        <taxon>Sphaerotilaceae</taxon>
        <taxon>Roseateles</taxon>
    </lineage>
</organism>